<organism evidence="2 3">
    <name type="scientific">Salvator merianae</name>
    <name type="common">Argentine black and white tegu</name>
    <name type="synonym">Tupinambis merianae</name>
    <dbReference type="NCBI Taxonomy" id="96440"/>
    <lineage>
        <taxon>Eukaryota</taxon>
        <taxon>Metazoa</taxon>
        <taxon>Chordata</taxon>
        <taxon>Craniata</taxon>
        <taxon>Vertebrata</taxon>
        <taxon>Euteleostomi</taxon>
        <taxon>Lepidosauria</taxon>
        <taxon>Squamata</taxon>
        <taxon>Bifurcata</taxon>
        <taxon>Unidentata</taxon>
        <taxon>Episquamata</taxon>
        <taxon>Laterata</taxon>
        <taxon>Teiioidea</taxon>
        <taxon>Teiidae</taxon>
        <taxon>Salvator</taxon>
    </lineage>
</organism>
<dbReference type="PANTHER" id="PTHR31635:SF196">
    <property type="entry name" value="REVERSE TRANSCRIPTASE DOMAIN-CONTAINING PROTEIN-RELATED"/>
    <property type="match status" value="1"/>
</dbReference>
<protein>
    <recommendedName>
        <fullName evidence="1">Reverse transcriptase domain-containing protein</fullName>
    </recommendedName>
</protein>
<evidence type="ECO:0000259" key="1">
    <source>
        <dbReference type="PROSITE" id="PS50878"/>
    </source>
</evidence>
<dbReference type="OMA" id="ITIDKEC"/>
<keyword evidence="3" id="KW-1185">Reference proteome</keyword>
<dbReference type="GeneTree" id="ENSGT01150000286916"/>
<reference evidence="2" key="1">
    <citation type="submission" date="2025-08" db="UniProtKB">
        <authorList>
            <consortium name="Ensembl"/>
        </authorList>
    </citation>
    <scope>IDENTIFICATION</scope>
</reference>
<feature type="domain" description="Reverse transcriptase" evidence="1">
    <location>
        <begin position="1"/>
        <end position="146"/>
    </location>
</feature>
<proteinExistence type="predicted"/>
<dbReference type="AlphaFoldDB" id="A0A8D0DQQ7"/>
<evidence type="ECO:0000313" key="3">
    <source>
        <dbReference type="Proteomes" id="UP000694421"/>
    </source>
</evidence>
<dbReference type="InterPro" id="IPR000477">
    <property type="entry name" value="RT_dom"/>
</dbReference>
<dbReference type="PANTHER" id="PTHR31635">
    <property type="entry name" value="REVERSE TRANSCRIPTASE DOMAIN-CONTAINING PROTEIN-RELATED"/>
    <property type="match status" value="1"/>
</dbReference>
<reference evidence="2" key="2">
    <citation type="submission" date="2025-09" db="UniProtKB">
        <authorList>
            <consortium name="Ensembl"/>
        </authorList>
    </citation>
    <scope>IDENTIFICATION</scope>
</reference>
<dbReference type="Ensembl" id="ENSSMRT00000019152.1">
    <property type="protein sequence ID" value="ENSSMRP00000016383.1"/>
    <property type="gene ID" value="ENSSMRG00000012760.1"/>
</dbReference>
<sequence length="255" mass="29831">MNFGENFIKWIRAIYATQSAQLTINREVSQEFPVQKGKRQGCPLSPLLFILALEVKNRAIRQETNIEGRRLRAFADDTVIILKDPNESIETVKLLIETFGKVAGLKINEKKTKILVKNMKQKEQEDLGRKSGFDIEKKVKYLGVWLTKQNLALYQNNYVKLCLSLLGRISVLKMNVLPRMIFLFQSIPVIINEEVFQGGLGLPNLKLYYTACCLKWIAKWFWLRDKRLLQWEGFDLRYGWHGYLWYDKVDIPINN</sequence>
<dbReference type="Proteomes" id="UP000694421">
    <property type="component" value="Unplaced"/>
</dbReference>
<dbReference type="SUPFAM" id="SSF56672">
    <property type="entry name" value="DNA/RNA polymerases"/>
    <property type="match status" value="1"/>
</dbReference>
<name>A0A8D0DQQ7_SALMN</name>
<dbReference type="InterPro" id="IPR043502">
    <property type="entry name" value="DNA/RNA_pol_sf"/>
</dbReference>
<evidence type="ECO:0000313" key="2">
    <source>
        <dbReference type="Ensembl" id="ENSSMRP00000016383.1"/>
    </source>
</evidence>
<dbReference type="Pfam" id="PF00078">
    <property type="entry name" value="RVT_1"/>
    <property type="match status" value="1"/>
</dbReference>
<accession>A0A8D0DQQ7</accession>
<dbReference type="PROSITE" id="PS50878">
    <property type="entry name" value="RT_POL"/>
    <property type="match status" value="1"/>
</dbReference>